<evidence type="ECO:0000256" key="1">
    <source>
        <dbReference type="SAM" id="MobiDB-lite"/>
    </source>
</evidence>
<evidence type="ECO:0000313" key="2">
    <source>
        <dbReference type="EMBL" id="NKX52272.1"/>
    </source>
</evidence>
<keyword evidence="3" id="KW-1185">Reference proteome</keyword>
<proteinExistence type="predicted"/>
<sequence length="65" mass="6325">ASFLLVAAAAFAASRLAARATSKRSPGGRDPEGTAGADGIPAPAGRPAGPAEEPEAPQRTLAGSR</sequence>
<dbReference type="EMBL" id="JAAZSR010000469">
    <property type="protein sequence ID" value="NKX52272.1"/>
    <property type="molecule type" value="Genomic_DNA"/>
</dbReference>
<dbReference type="Proteomes" id="UP000523795">
    <property type="component" value="Unassembled WGS sequence"/>
</dbReference>
<evidence type="ECO:0000313" key="3">
    <source>
        <dbReference type="Proteomes" id="UP000523795"/>
    </source>
</evidence>
<evidence type="ECO:0008006" key="4">
    <source>
        <dbReference type="Google" id="ProtNLM"/>
    </source>
</evidence>
<protein>
    <recommendedName>
        <fullName evidence="4">MFS transporter</fullName>
    </recommendedName>
</protein>
<feature type="non-terminal residue" evidence="2">
    <location>
        <position position="1"/>
    </location>
</feature>
<feature type="region of interest" description="Disordered" evidence="1">
    <location>
        <begin position="16"/>
        <end position="65"/>
    </location>
</feature>
<organism evidence="2 3">
    <name type="scientific">Arthrobacter deserti</name>
    <dbReference type="NCBI Taxonomy" id="1742687"/>
    <lineage>
        <taxon>Bacteria</taxon>
        <taxon>Bacillati</taxon>
        <taxon>Actinomycetota</taxon>
        <taxon>Actinomycetes</taxon>
        <taxon>Micrococcales</taxon>
        <taxon>Micrococcaceae</taxon>
        <taxon>Arthrobacter</taxon>
    </lineage>
</organism>
<comment type="caution">
    <text evidence="2">The sequence shown here is derived from an EMBL/GenBank/DDBJ whole genome shotgun (WGS) entry which is preliminary data.</text>
</comment>
<feature type="compositionally biased region" description="Low complexity" evidence="1">
    <location>
        <begin position="33"/>
        <end position="51"/>
    </location>
</feature>
<accession>A0ABX1JSJ9</accession>
<reference evidence="2 3" key="1">
    <citation type="submission" date="2020-04" db="EMBL/GenBank/DDBJ databases">
        <authorList>
            <person name="Liu S."/>
        </authorList>
    </citation>
    <scope>NUCLEOTIDE SEQUENCE [LARGE SCALE GENOMIC DNA]</scope>
    <source>
        <strain evidence="2 3">CGMCC 1.15091</strain>
    </source>
</reference>
<gene>
    <name evidence="2" type="ORF">HER39_17190</name>
</gene>
<name>A0ABX1JSJ9_9MICC</name>